<feature type="region of interest" description="Disordered" evidence="1">
    <location>
        <begin position="31"/>
        <end position="126"/>
    </location>
</feature>
<reference evidence="3 4" key="1">
    <citation type="submission" date="2023-12" db="EMBL/GenBank/DDBJ databases">
        <title>Stenotrophomonas guangdongensis sp. nov., isolated from wilted pepper plants (Capsicum annuum).</title>
        <authorList>
            <person name="Qiu M."/>
            <person name="Li Y."/>
            <person name="Liu Q."/>
            <person name="Zhang X."/>
            <person name="Huang Y."/>
            <person name="Guo R."/>
            <person name="Hu M."/>
            <person name="Zhou J."/>
            <person name="Zhou X."/>
        </authorList>
    </citation>
    <scope>NUCLEOTIDE SEQUENCE [LARGE SCALE GENOMIC DNA]</scope>
    <source>
        <strain evidence="3 4">MH1</strain>
    </source>
</reference>
<proteinExistence type="predicted"/>
<feature type="compositionally biased region" description="Low complexity" evidence="1">
    <location>
        <begin position="65"/>
        <end position="77"/>
    </location>
</feature>
<dbReference type="EMBL" id="JAYFUH010000079">
    <property type="protein sequence ID" value="MEA5667247.1"/>
    <property type="molecule type" value="Genomic_DNA"/>
</dbReference>
<comment type="caution">
    <text evidence="3">The sequence shown here is derived from an EMBL/GenBank/DDBJ whole genome shotgun (WGS) entry which is preliminary data.</text>
</comment>
<evidence type="ECO:0000313" key="3">
    <source>
        <dbReference type="EMBL" id="MEA5667247.1"/>
    </source>
</evidence>
<sequence>MVLHAKGGWVLACVLVIAPAAAQQVAGDPPVEWKADASGNRQAQKAAEKAAGQASPPRGADRPTGTGDAGPDAEAGPRGPGGRGGGGPPGGMGGGPDGGGMGGGRGGRGGHGPGGPGGAGAGHATPASMLRPEMEFAAPLEDTLVLYRSRESVLFGRKDTTDVVMLPLSGAAVSIAPGVEARLHDVPDGLRVEVTTSNGIRVNYRYRDEAAGVLRVDILAEGPVPRPGARFEVTRRYTR</sequence>
<name>A0ABU5V2P4_9GAMM</name>
<feature type="compositionally biased region" description="Gly residues" evidence="1">
    <location>
        <begin position="78"/>
        <end position="121"/>
    </location>
</feature>
<keyword evidence="2" id="KW-0732">Signal</keyword>
<accession>A0ABU5V2P4</accession>
<dbReference type="RefSeq" id="WP_323438334.1">
    <property type="nucleotide sequence ID" value="NZ_JAYFUH010000079.1"/>
</dbReference>
<gene>
    <name evidence="3" type="ORF">VA603_06830</name>
</gene>
<evidence type="ECO:0000313" key="4">
    <source>
        <dbReference type="Proteomes" id="UP001301653"/>
    </source>
</evidence>
<feature type="chain" id="PRO_5046668848" evidence="2">
    <location>
        <begin position="23"/>
        <end position="239"/>
    </location>
</feature>
<keyword evidence="4" id="KW-1185">Reference proteome</keyword>
<protein>
    <submittedName>
        <fullName evidence="3">Uncharacterized protein</fullName>
    </submittedName>
</protein>
<feature type="signal peptide" evidence="2">
    <location>
        <begin position="1"/>
        <end position="22"/>
    </location>
</feature>
<feature type="compositionally biased region" description="Low complexity" evidence="1">
    <location>
        <begin position="42"/>
        <end position="54"/>
    </location>
</feature>
<evidence type="ECO:0000256" key="1">
    <source>
        <dbReference type="SAM" id="MobiDB-lite"/>
    </source>
</evidence>
<dbReference type="Proteomes" id="UP001301653">
    <property type="component" value="Unassembled WGS sequence"/>
</dbReference>
<evidence type="ECO:0000256" key="2">
    <source>
        <dbReference type="SAM" id="SignalP"/>
    </source>
</evidence>
<organism evidence="3 4">
    <name type="scientific">Stenotrophomonas capsici</name>
    <dbReference type="NCBI Taxonomy" id="3110230"/>
    <lineage>
        <taxon>Bacteria</taxon>
        <taxon>Pseudomonadati</taxon>
        <taxon>Pseudomonadota</taxon>
        <taxon>Gammaproteobacteria</taxon>
        <taxon>Lysobacterales</taxon>
        <taxon>Lysobacteraceae</taxon>
        <taxon>Stenotrophomonas</taxon>
    </lineage>
</organism>